<dbReference type="AlphaFoldDB" id="R7RXS8"/>
<feature type="transmembrane region" description="Helical" evidence="1">
    <location>
        <begin position="51"/>
        <end position="68"/>
    </location>
</feature>
<evidence type="ECO:0000259" key="2">
    <source>
        <dbReference type="Pfam" id="PF20151"/>
    </source>
</evidence>
<sequence length="269" mass="29026">NPFTPLAFLPPTLASQLEASRYLYVATLAAFIWDMAMAMPDEYRMLVSGRFGLPIVAYVVSRIASVAYVGTSTAFQVSSVASCEGLQIALGCCFAVATPATSLLFFFRVRAVFLNNKIVTSFFAFMWIAVVAGSITVPFAISGAHIGTTDRCINTVVKPYSSAGLVINGCSDTLVFLAISWRLVTSSLANDPIKARVHQFYSGDGLPRLSKKVLQSGQLYYLVTVGLNIATMALILTPSVPPVLRAMFTVPNLALENAMATRVFRAVRL</sequence>
<accession>R7RXS8</accession>
<feature type="non-terminal residue" evidence="3">
    <location>
        <position position="269"/>
    </location>
</feature>
<dbReference type="GeneID" id="18804264"/>
<keyword evidence="1" id="KW-0472">Membrane</keyword>
<evidence type="ECO:0000313" key="4">
    <source>
        <dbReference type="Proteomes" id="UP000053927"/>
    </source>
</evidence>
<feature type="non-terminal residue" evidence="3">
    <location>
        <position position="1"/>
    </location>
</feature>
<dbReference type="OMA" id="HINYNAT"/>
<dbReference type="Proteomes" id="UP000053927">
    <property type="component" value="Unassembled WGS sequence"/>
</dbReference>
<name>R7RXS8_STEHR</name>
<keyword evidence="1" id="KW-0812">Transmembrane</keyword>
<keyword evidence="1" id="KW-1133">Transmembrane helix</keyword>
<dbReference type="OrthoDB" id="3230658at2759"/>
<proteinExistence type="predicted"/>
<feature type="transmembrane region" description="Helical" evidence="1">
    <location>
        <begin position="20"/>
        <end position="39"/>
    </location>
</feature>
<evidence type="ECO:0000313" key="3">
    <source>
        <dbReference type="EMBL" id="EIM79593.1"/>
    </source>
</evidence>
<reference evidence="4" key="1">
    <citation type="journal article" date="2012" name="Science">
        <title>The Paleozoic origin of enzymatic lignin decomposition reconstructed from 31 fungal genomes.</title>
        <authorList>
            <person name="Floudas D."/>
            <person name="Binder M."/>
            <person name="Riley R."/>
            <person name="Barry K."/>
            <person name="Blanchette R.A."/>
            <person name="Henrissat B."/>
            <person name="Martinez A.T."/>
            <person name="Otillar R."/>
            <person name="Spatafora J.W."/>
            <person name="Yadav J.S."/>
            <person name="Aerts A."/>
            <person name="Benoit I."/>
            <person name="Boyd A."/>
            <person name="Carlson A."/>
            <person name="Copeland A."/>
            <person name="Coutinho P.M."/>
            <person name="de Vries R.P."/>
            <person name="Ferreira P."/>
            <person name="Findley K."/>
            <person name="Foster B."/>
            <person name="Gaskell J."/>
            <person name="Glotzer D."/>
            <person name="Gorecki P."/>
            <person name="Heitman J."/>
            <person name="Hesse C."/>
            <person name="Hori C."/>
            <person name="Igarashi K."/>
            <person name="Jurgens J.A."/>
            <person name="Kallen N."/>
            <person name="Kersten P."/>
            <person name="Kohler A."/>
            <person name="Kuees U."/>
            <person name="Kumar T.K.A."/>
            <person name="Kuo A."/>
            <person name="LaButti K."/>
            <person name="Larrondo L.F."/>
            <person name="Lindquist E."/>
            <person name="Ling A."/>
            <person name="Lombard V."/>
            <person name="Lucas S."/>
            <person name="Lundell T."/>
            <person name="Martin R."/>
            <person name="McLaughlin D.J."/>
            <person name="Morgenstern I."/>
            <person name="Morin E."/>
            <person name="Murat C."/>
            <person name="Nagy L.G."/>
            <person name="Nolan M."/>
            <person name="Ohm R.A."/>
            <person name="Patyshakuliyeva A."/>
            <person name="Rokas A."/>
            <person name="Ruiz-Duenas F.J."/>
            <person name="Sabat G."/>
            <person name="Salamov A."/>
            <person name="Samejima M."/>
            <person name="Schmutz J."/>
            <person name="Slot J.C."/>
            <person name="St John F."/>
            <person name="Stenlid J."/>
            <person name="Sun H."/>
            <person name="Sun S."/>
            <person name="Syed K."/>
            <person name="Tsang A."/>
            <person name="Wiebenga A."/>
            <person name="Young D."/>
            <person name="Pisabarro A."/>
            <person name="Eastwood D.C."/>
            <person name="Martin F."/>
            <person name="Cullen D."/>
            <person name="Grigoriev I.V."/>
            <person name="Hibbett D.S."/>
        </authorList>
    </citation>
    <scope>NUCLEOTIDE SEQUENCE [LARGE SCALE GENOMIC DNA]</scope>
    <source>
        <strain evidence="4">FP-91666</strain>
    </source>
</reference>
<dbReference type="KEGG" id="shs:STEHIDRAFT_19373"/>
<dbReference type="Pfam" id="PF20151">
    <property type="entry name" value="DUF6533"/>
    <property type="match status" value="1"/>
</dbReference>
<evidence type="ECO:0000256" key="1">
    <source>
        <dbReference type="SAM" id="Phobius"/>
    </source>
</evidence>
<organism evidence="3 4">
    <name type="scientific">Stereum hirsutum (strain FP-91666)</name>
    <name type="common">White-rot fungus</name>
    <dbReference type="NCBI Taxonomy" id="721885"/>
    <lineage>
        <taxon>Eukaryota</taxon>
        <taxon>Fungi</taxon>
        <taxon>Dikarya</taxon>
        <taxon>Basidiomycota</taxon>
        <taxon>Agaricomycotina</taxon>
        <taxon>Agaricomycetes</taxon>
        <taxon>Russulales</taxon>
        <taxon>Stereaceae</taxon>
        <taxon>Stereum</taxon>
    </lineage>
</organism>
<dbReference type="eggNOG" id="ENOG502SNBK">
    <property type="taxonomic scope" value="Eukaryota"/>
</dbReference>
<feature type="domain" description="DUF6533" evidence="2">
    <location>
        <begin position="22"/>
        <end position="65"/>
    </location>
</feature>
<dbReference type="EMBL" id="JH687403">
    <property type="protein sequence ID" value="EIM79593.1"/>
    <property type="molecule type" value="Genomic_DNA"/>
</dbReference>
<dbReference type="InterPro" id="IPR045340">
    <property type="entry name" value="DUF6533"/>
</dbReference>
<feature type="transmembrane region" description="Helical" evidence="1">
    <location>
        <begin position="219"/>
        <end position="240"/>
    </location>
</feature>
<feature type="transmembrane region" description="Helical" evidence="1">
    <location>
        <begin position="88"/>
        <end position="107"/>
    </location>
</feature>
<feature type="transmembrane region" description="Helical" evidence="1">
    <location>
        <begin position="119"/>
        <end position="141"/>
    </location>
</feature>
<protein>
    <recommendedName>
        <fullName evidence="2">DUF6533 domain-containing protein</fullName>
    </recommendedName>
</protein>
<feature type="transmembrane region" description="Helical" evidence="1">
    <location>
        <begin position="161"/>
        <end position="184"/>
    </location>
</feature>
<gene>
    <name evidence="3" type="ORF">STEHIDRAFT_19373</name>
</gene>
<keyword evidence="4" id="KW-1185">Reference proteome</keyword>
<dbReference type="RefSeq" id="XP_007311302.1">
    <property type="nucleotide sequence ID" value="XM_007311240.1"/>
</dbReference>